<organism evidence="2 3">
    <name type="scientific">Aspergillus nanangensis</name>
    <dbReference type="NCBI Taxonomy" id="2582783"/>
    <lineage>
        <taxon>Eukaryota</taxon>
        <taxon>Fungi</taxon>
        <taxon>Dikarya</taxon>
        <taxon>Ascomycota</taxon>
        <taxon>Pezizomycotina</taxon>
        <taxon>Eurotiomycetes</taxon>
        <taxon>Eurotiomycetidae</taxon>
        <taxon>Eurotiales</taxon>
        <taxon>Aspergillaceae</taxon>
        <taxon>Aspergillus</taxon>
        <taxon>Aspergillus subgen. Circumdati</taxon>
    </lineage>
</organism>
<feature type="compositionally biased region" description="Basic residues" evidence="1">
    <location>
        <begin position="185"/>
        <end position="195"/>
    </location>
</feature>
<feature type="compositionally biased region" description="Low complexity" evidence="1">
    <location>
        <begin position="171"/>
        <end position="184"/>
    </location>
</feature>
<evidence type="ECO:0000313" key="3">
    <source>
        <dbReference type="Proteomes" id="UP001194746"/>
    </source>
</evidence>
<proteinExistence type="predicted"/>
<evidence type="ECO:0000256" key="1">
    <source>
        <dbReference type="SAM" id="MobiDB-lite"/>
    </source>
</evidence>
<name>A0AAD4CXG4_ASPNN</name>
<reference evidence="2" key="2">
    <citation type="submission" date="2020-02" db="EMBL/GenBank/DDBJ databases">
        <authorList>
            <person name="Gilchrist C.L.M."/>
            <person name="Chooi Y.-H."/>
        </authorList>
    </citation>
    <scope>NUCLEOTIDE SEQUENCE</scope>
    <source>
        <strain evidence="2">MST-FP2251</strain>
    </source>
</reference>
<feature type="compositionally biased region" description="Low complexity" evidence="1">
    <location>
        <begin position="262"/>
        <end position="284"/>
    </location>
</feature>
<feature type="region of interest" description="Disordered" evidence="1">
    <location>
        <begin position="262"/>
        <end position="351"/>
    </location>
</feature>
<accession>A0AAD4CXG4</accession>
<protein>
    <submittedName>
        <fullName evidence="2">Uncharacterized protein</fullName>
    </submittedName>
</protein>
<gene>
    <name evidence="2" type="ORF">FE257_006410</name>
</gene>
<sequence>MPPPPSTDEGPPQCLFTLPCTTTPIDPTTGQPDPPPRKVISHIFGRNKTATKRFPTSVWTYFCRKHYQRARYRSNQWPFTQCQLLQDSLTRMEKWQGVRCFAVVLRRREARRLRGGPDGGSDNDASEPSSQLGLGGGDHEDDAHSHSRGITTKTKTTTKGKGQGKGKAQNKKINSNNNNNNNNNNKKKKKAIPTRRRPEIVPVPVPGWLHAKLGLNKSFDDIRDLLRLLEEDMERQRDVGNLEKVRFPDIEILPTFMDWVPGGSKHSSSSSTAAADGSSSGLAGFEDDEEQGDYDDDEQEEDSGDGSGESEFEWEEDSDDDESDGDARGKAKGKKTGMGLRVGKNGDVQKV</sequence>
<comment type="caution">
    <text evidence="2">The sequence shown here is derived from an EMBL/GenBank/DDBJ whole genome shotgun (WGS) entry which is preliminary data.</text>
</comment>
<dbReference type="Proteomes" id="UP001194746">
    <property type="component" value="Unassembled WGS sequence"/>
</dbReference>
<keyword evidence="3" id="KW-1185">Reference proteome</keyword>
<feature type="compositionally biased region" description="Basic residues" evidence="1">
    <location>
        <begin position="156"/>
        <end position="170"/>
    </location>
</feature>
<dbReference type="AlphaFoldDB" id="A0AAD4CXG4"/>
<evidence type="ECO:0000313" key="2">
    <source>
        <dbReference type="EMBL" id="KAF9894525.1"/>
    </source>
</evidence>
<feature type="region of interest" description="Disordered" evidence="1">
    <location>
        <begin position="113"/>
        <end position="199"/>
    </location>
</feature>
<reference evidence="2" key="1">
    <citation type="journal article" date="2019" name="Beilstein J. Org. Chem.">
        <title>Nanangenines: drimane sesquiterpenoids as the dominant metabolite cohort of a novel Australian fungus, Aspergillus nanangensis.</title>
        <authorList>
            <person name="Lacey H.J."/>
            <person name="Gilchrist C.L.M."/>
            <person name="Crombie A."/>
            <person name="Kalaitzis J.A."/>
            <person name="Vuong D."/>
            <person name="Rutledge P.J."/>
            <person name="Turner P."/>
            <person name="Pitt J.I."/>
            <person name="Lacey E."/>
            <person name="Chooi Y.H."/>
            <person name="Piggott A.M."/>
        </authorList>
    </citation>
    <scope>NUCLEOTIDE SEQUENCE</scope>
    <source>
        <strain evidence="2">MST-FP2251</strain>
    </source>
</reference>
<feature type="compositionally biased region" description="Acidic residues" evidence="1">
    <location>
        <begin position="285"/>
        <end position="324"/>
    </location>
</feature>
<dbReference type="EMBL" id="VCAU01000003">
    <property type="protein sequence ID" value="KAF9894525.1"/>
    <property type="molecule type" value="Genomic_DNA"/>
</dbReference>